<protein>
    <submittedName>
        <fullName evidence="4">Lysophospholipid acyltransferase family protein</fullName>
    </submittedName>
</protein>
<evidence type="ECO:0000313" key="5">
    <source>
        <dbReference type="Proteomes" id="UP000321816"/>
    </source>
</evidence>
<organism evidence="4 5">
    <name type="scientific">Alkalicoccus halolimnae</name>
    <dbReference type="NCBI Taxonomy" id="1667239"/>
    <lineage>
        <taxon>Bacteria</taxon>
        <taxon>Bacillati</taxon>
        <taxon>Bacillota</taxon>
        <taxon>Bacilli</taxon>
        <taxon>Bacillales</taxon>
        <taxon>Bacillaceae</taxon>
        <taxon>Alkalicoccus</taxon>
    </lineage>
</organism>
<dbReference type="PANTHER" id="PTHR10434">
    <property type="entry name" value="1-ACYL-SN-GLYCEROL-3-PHOSPHATE ACYLTRANSFERASE"/>
    <property type="match status" value="1"/>
</dbReference>
<dbReference type="CDD" id="cd07989">
    <property type="entry name" value="LPLAT_AGPAT-like"/>
    <property type="match status" value="1"/>
</dbReference>
<dbReference type="OrthoDB" id="9803035at2"/>
<keyword evidence="2 4" id="KW-0012">Acyltransferase</keyword>
<dbReference type="KEGG" id="ahal:FTX54_007920"/>
<proteinExistence type="predicted"/>
<name>A0A5C7FD88_9BACI</name>
<dbReference type="RefSeq" id="WP_147804808.1">
    <property type="nucleotide sequence ID" value="NZ_CP144914.1"/>
</dbReference>
<feature type="domain" description="Phospholipid/glycerol acyltransferase" evidence="3">
    <location>
        <begin position="36"/>
        <end position="148"/>
    </location>
</feature>
<dbReference type="GO" id="GO:0003841">
    <property type="term" value="F:1-acylglycerol-3-phosphate O-acyltransferase activity"/>
    <property type="evidence" value="ECO:0007669"/>
    <property type="project" value="TreeGrafter"/>
</dbReference>
<evidence type="ECO:0000259" key="3">
    <source>
        <dbReference type="SMART" id="SM00563"/>
    </source>
</evidence>
<dbReference type="Proteomes" id="UP000321816">
    <property type="component" value="Chromosome"/>
</dbReference>
<keyword evidence="5" id="KW-1185">Reference proteome</keyword>
<evidence type="ECO:0000313" key="4">
    <source>
        <dbReference type="EMBL" id="WWD81453.1"/>
    </source>
</evidence>
<dbReference type="SMART" id="SM00563">
    <property type="entry name" value="PlsC"/>
    <property type="match status" value="1"/>
</dbReference>
<dbReference type="Pfam" id="PF01553">
    <property type="entry name" value="Acyltransferase"/>
    <property type="match status" value="1"/>
</dbReference>
<evidence type="ECO:0000256" key="2">
    <source>
        <dbReference type="ARBA" id="ARBA00023315"/>
    </source>
</evidence>
<sequence length="195" mass="21828">MNKIYAAGQFLSRTFFRLFFRPQILGKENIPSEKGVLLCSNHINNLDPPLVGAFLKRQTNFMAKAELFEVPVLKFILPKVDAFPIKRGSSDRQAMRTGLKLLKDGEVVGVFPEGTRSRTGKLGKGLSGVGFFALRSPADVIPCAIIGSYKPFSKLLIVYGKPVDMDSMRERKLSPEEATEEIMQSIQELLDKYKK</sequence>
<dbReference type="AlphaFoldDB" id="A0A5C7FD88"/>
<dbReference type="InterPro" id="IPR002123">
    <property type="entry name" value="Plipid/glycerol_acylTrfase"/>
</dbReference>
<accession>A0A5C7FD88</accession>
<dbReference type="GO" id="GO:0006654">
    <property type="term" value="P:phosphatidic acid biosynthetic process"/>
    <property type="evidence" value="ECO:0007669"/>
    <property type="project" value="TreeGrafter"/>
</dbReference>
<dbReference type="SUPFAM" id="SSF69593">
    <property type="entry name" value="Glycerol-3-phosphate (1)-acyltransferase"/>
    <property type="match status" value="1"/>
</dbReference>
<dbReference type="EMBL" id="CP144914">
    <property type="protein sequence ID" value="WWD81453.1"/>
    <property type="molecule type" value="Genomic_DNA"/>
</dbReference>
<dbReference type="PANTHER" id="PTHR10434:SF11">
    <property type="entry name" value="1-ACYL-SN-GLYCEROL-3-PHOSPHATE ACYLTRANSFERASE"/>
    <property type="match status" value="1"/>
</dbReference>
<reference evidence="4 5" key="1">
    <citation type="submission" date="2024-01" db="EMBL/GenBank/DDBJ databases">
        <title>Complete Genome Sequence of Alkalicoccus halolimnae BZ-SZ-XJ29T, a Moderately Halophilic Bacterium Isolated from a Salt Lake.</title>
        <authorList>
            <person name="Zhao B."/>
        </authorList>
    </citation>
    <scope>NUCLEOTIDE SEQUENCE [LARGE SCALE GENOMIC DNA]</scope>
    <source>
        <strain evidence="4 5">BZ-SZ-XJ29</strain>
    </source>
</reference>
<evidence type="ECO:0000256" key="1">
    <source>
        <dbReference type="ARBA" id="ARBA00022679"/>
    </source>
</evidence>
<gene>
    <name evidence="4" type="ORF">FTX54_007920</name>
</gene>
<keyword evidence="1" id="KW-0808">Transferase</keyword>